<keyword evidence="2" id="KW-0547">Nucleotide-binding</keyword>
<dbReference type="GO" id="GO:0006508">
    <property type="term" value="P:proteolysis"/>
    <property type="evidence" value="ECO:0007669"/>
    <property type="project" value="UniProtKB-KW"/>
</dbReference>
<dbReference type="InterPro" id="IPR018368">
    <property type="entry name" value="ClpA/B_CS1"/>
</dbReference>
<gene>
    <name evidence="7" type="ORF">pGS18_ORF28</name>
</gene>
<dbReference type="GO" id="GO:0005524">
    <property type="term" value="F:ATP binding"/>
    <property type="evidence" value="ECO:0007669"/>
    <property type="project" value="UniProtKB-KW"/>
</dbReference>
<evidence type="ECO:0000256" key="1">
    <source>
        <dbReference type="ARBA" id="ARBA00022737"/>
    </source>
</evidence>
<dbReference type="PROSITE" id="PS00870">
    <property type="entry name" value="CLPAB_1"/>
    <property type="match status" value="1"/>
</dbReference>
<dbReference type="GO" id="GO:0034605">
    <property type="term" value="P:cellular response to heat"/>
    <property type="evidence" value="ECO:0007669"/>
    <property type="project" value="TreeGrafter"/>
</dbReference>
<evidence type="ECO:0000256" key="3">
    <source>
        <dbReference type="ARBA" id="ARBA00022840"/>
    </source>
</evidence>
<dbReference type="InterPro" id="IPR027417">
    <property type="entry name" value="P-loop_NTPase"/>
</dbReference>
<dbReference type="Pfam" id="PF17871">
    <property type="entry name" value="AAA_lid_9"/>
    <property type="match status" value="1"/>
</dbReference>
<evidence type="ECO:0000256" key="2">
    <source>
        <dbReference type="ARBA" id="ARBA00022741"/>
    </source>
</evidence>
<dbReference type="InterPro" id="IPR050130">
    <property type="entry name" value="ClpA_ClpB"/>
</dbReference>
<dbReference type="InterPro" id="IPR041546">
    <property type="entry name" value="ClpA/ClpB_AAA_lid"/>
</dbReference>
<dbReference type="CDD" id="cd00009">
    <property type="entry name" value="AAA"/>
    <property type="match status" value="1"/>
</dbReference>
<dbReference type="SMART" id="SM00382">
    <property type="entry name" value="AAA"/>
    <property type="match status" value="1"/>
</dbReference>
<keyword evidence="3" id="KW-0067">ATP-binding</keyword>
<evidence type="ECO:0000256" key="4">
    <source>
        <dbReference type="ARBA" id="ARBA00023186"/>
    </source>
</evidence>
<dbReference type="InterPro" id="IPR036628">
    <property type="entry name" value="Clp_N_dom_sf"/>
</dbReference>
<dbReference type="Gene3D" id="1.10.8.60">
    <property type="match status" value="1"/>
</dbReference>
<dbReference type="SUPFAM" id="SSF52540">
    <property type="entry name" value="P-loop containing nucleoside triphosphate hydrolases"/>
    <property type="match status" value="1"/>
</dbReference>
<dbReference type="RefSeq" id="WP_012301099.1">
    <property type="nucleotide sequence ID" value="NC_010420.1"/>
</dbReference>
<dbReference type="PANTHER" id="PTHR11638">
    <property type="entry name" value="ATP-DEPENDENT CLP PROTEASE"/>
    <property type="match status" value="1"/>
</dbReference>
<dbReference type="EMBL" id="AM886060">
    <property type="protein sequence ID" value="CAP08239.1"/>
    <property type="molecule type" value="Genomic_DNA"/>
</dbReference>
<dbReference type="PANTHER" id="PTHR11638:SF18">
    <property type="entry name" value="HEAT SHOCK PROTEIN 104"/>
    <property type="match status" value="1"/>
</dbReference>
<proteinExistence type="predicted"/>
<accession>A0A916KNT1</accession>
<dbReference type="Gene3D" id="3.40.50.300">
    <property type="entry name" value="P-loop containing nucleotide triphosphate hydrolases"/>
    <property type="match status" value="1"/>
</dbReference>
<evidence type="ECO:0000256" key="5">
    <source>
        <dbReference type="PROSITE-ProRule" id="PRU01251"/>
    </source>
</evidence>
<dbReference type="InterPro" id="IPR004176">
    <property type="entry name" value="Clp_R_N"/>
</dbReference>
<dbReference type="Pfam" id="PF00004">
    <property type="entry name" value="AAA"/>
    <property type="match status" value="1"/>
</dbReference>
<dbReference type="GO" id="GO:0005737">
    <property type="term" value="C:cytoplasm"/>
    <property type="evidence" value="ECO:0007669"/>
    <property type="project" value="TreeGrafter"/>
</dbReference>
<name>A0A916KNT1_GEOSE</name>
<keyword evidence="7" id="KW-0614">Plasmid</keyword>
<protein>
    <submittedName>
        <fullName evidence="7">ATP-dependent Clp protease-like protein</fullName>
    </submittedName>
</protein>
<reference evidence="7" key="2">
    <citation type="journal article" date="2008" name="Extremophiles">
        <title>Complete nucleotide sequence of pGS18, a 62.8-kb plasmid from Geobacillus stearothermophilus strain 18.</title>
        <authorList>
            <person name="Stuknyte M."/>
            <person name="Guglielmetti S."/>
            <person name="Mora D."/>
            <person name="Kuisiene N."/>
            <person name="Parini C."/>
            <person name="Citavicius D."/>
        </authorList>
    </citation>
    <scope>NUCLEOTIDE SEQUENCE [LARGE SCALE GENOMIC DNA]</scope>
    <source>
        <strain evidence="7">18</strain>
    </source>
</reference>
<reference evidence="7" key="1">
    <citation type="journal article" date="2007" name="Ann. Microbiol.">
        <title>Identification and in silico characterization of putative conjugative transfer genes on Geobacillus stearothermophilus plasmids.</title>
        <authorList>
            <person name="Stuknyte M."/>
            <person name="Guglielmetti S."/>
            <person name="Ricci G."/>
            <person name="Mora D."/>
            <person name="Kuisiene N."/>
            <person name="Parini C."/>
            <person name="Citavicius D."/>
        </authorList>
    </citation>
    <scope>NUCLEOTIDE SEQUENCE [LARGE SCALE GENOMIC DNA]</scope>
    <source>
        <strain evidence="7">18</strain>
        <plasmid evidence="7">pGS18</plasmid>
    </source>
</reference>
<dbReference type="GO" id="GO:0008233">
    <property type="term" value="F:peptidase activity"/>
    <property type="evidence" value="ECO:0007669"/>
    <property type="project" value="UniProtKB-KW"/>
</dbReference>
<dbReference type="SUPFAM" id="SSF81923">
    <property type="entry name" value="Double Clp-N motif"/>
    <property type="match status" value="1"/>
</dbReference>
<dbReference type="PROSITE" id="PS51903">
    <property type="entry name" value="CLP_R"/>
    <property type="match status" value="1"/>
</dbReference>
<evidence type="ECO:0000313" key="7">
    <source>
        <dbReference type="EMBL" id="CAP08239.1"/>
    </source>
</evidence>
<keyword evidence="1 5" id="KW-0677">Repeat</keyword>
<dbReference type="Pfam" id="PF02861">
    <property type="entry name" value="Clp_N"/>
    <property type="match status" value="1"/>
</dbReference>
<keyword evidence="7" id="KW-0645">Protease</keyword>
<organism evidence="7">
    <name type="scientific">Geobacillus stearothermophilus</name>
    <name type="common">Bacillus stearothermophilus</name>
    <dbReference type="NCBI Taxonomy" id="1422"/>
    <lineage>
        <taxon>Bacteria</taxon>
        <taxon>Bacillati</taxon>
        <taxon>Bacillota</taxon>
        <taxon>Bacilli</taxon>
        <taxon>Bacillales</taxon>
        <taxon>Anoxybacillaceae</taxon>
        <taxon>Geobacillus</taxon>
    </lineage>
</organism>
<feature type="domain" description="Clp R" evidence="6">
    <location>
        <begin position="1"/>
        <end position="138"/>
    </location>
</feature>
<keyword evidence="7" id="KW-0378">Hydrolase</keyword>
<dbReference type="GO" id="GO:0016887">
    <property type="term" value="F:ATP hydrolysis activity"/>
    <property type="evidence" value="ECO:0007669"/>
    <property type="project" value="InterPro"/>
</dbReference>
<dbReference type="InterPro" id="IPR003593">
    <property type="entry name" value="AAA+_ATPase"/>
</dbReference>
<dbReference type="InterPro" id="IPR003959">
    <property type="entry name" value="ATPase_AAA_core"/>
</dbReference>
<evidence type="ECO:0000259" key="6">
    <source>
        <dbReference type="PROSITE" id="PS51903"/>
    </source>
</evidence>
<keyword evidence="4" id="KW-0143">Chaperone</keyword>
<dbReference type="Gene3D" id="1.10.1780.10">
    <property type="entry name" value="Clp, N-terminal domain"/>
    <property type="match status" value="1"/>
</dbReference>
<dbReference type="AlphaFoldDB" id="A0A916KNT1"/>
<sequence length="424" mass="47735">MKMFSSDLQNSLSLAKQQAWKFGVSEIKSEHLLWGLIADTKFNSAQILINAGIDLDVVKKEIESKLTSIKPGRMYSENGEKIYKSMLSLAEHHQNIIDTQHLLYSLISTDCTGTNIIKKIGGDPLRIKSLCLEYINGESLTSTYYNTPNLDKYCIDLTDLSTKGKLSFPVGREKEIDILQTVLLKKKKRNIVITGLPGVGKTSLVEGLAIRITSKEVSKKLYNLKIKSLSLASLVAGTKFRGEFEERLVGIVEELSMYPNIVLFIDEIHTLIGAGAVPGGLDASNILKPVLATGNFICIGATTEEEYEKYFKKDAALDRRFQRIPLQEPSKTETLKILSVLSHEYGKYHNVFYSQEVLEEIVELADKYFPDRYFPDKAIDLLDYVGAKNSHKFTYNEVYKISKLDIERATSDLLICEDRGTYIT</sequence>
<geneLocation type="plasmid" evidence="7">
    <name>pGS18</name>
</geneLocation>